<dbReference type="Proteomes" id="UP000247702">
    <property type="component" value="Unassembled WGS sequence"/>
</dbReference>
<protein>
    <submittedName>
        <fullName evidence="1">Uncharacterized protein</fullName>
    </submittedName>
</protein>
<reference evidence="1 2" key="1">
    <citation type="submission" date="2017-11" db="EMBL/GenBank/DDBJ databases">
        <title>The genome of Rhizophagus clarus HR1 reveals common genetic basis of auxotrophy among arbuscular mycorrhizal fungi.</title>
        <authorList>
            <person name="Kobayashi Y."/>
        </authorList>
    </citation>
    <scope>NUCLEOTIDE SEQUENCE [LARGE SCALE GENOMIC DNA]</scope>
    <source>
        <strain evidence="1 2">HR1</strain>
    </source>
</reference>
<proteinExistence type="predicted"/>
<evidence type="ECO:0000313" key="2">
    <source>
        <dbReference type="Proteomes" id="UP000247702"/>
    </source>
</evidence>
<name>A0A2Z6S6M1_9GLOM</name>
<keyword evidence="2" id="KW-1185">Reference proteome</keyword>
<comment type="caution">
    <text evidence="1">The sequence shown here is derived from an EMBL/GenBank/DDBJ whole genome shotgun (WGS) entry which is preliminary data.</text>
</comment>
<gene>
    <name evidence="1" type="ORF">RclHR1_09450005</name>
</gene>
<accession>A0A2Z6S6M1</accession>
<evidence type="ECO:0000313" key="1">
    <source>
        <dbReference type="EMBL" id="GBC10221.1"/>
    </source>
</evidence>
<sequence length="168" mass="19604">MANTQFSFFFVDPEHQRFKTLFRGRSLSLELHFEMTTVQNSISRWTINLELHFETDHCPELHFETDYCPELHFKADQFKSGIRFRGPNSILRQTNSSSEFRGGPVQKSFIGGLLSKRSGPRYFKGLELKADQRWTPSRGGPDLHLFGSLLEEFEVISFLDVYQTNFEN</sequence>
<dbReference type="AlphaFoldDB" id="A0A2Z6S6M1"/>
<organism evidence="1 2">
    <name type="scientific">Rhizophagus clarus</name>
    <dbReference type="NCBI Taxonomy" id="94130"/>
    <lineage>
        <taxon>Eukaryota</taxon>
        <taxon>Fungi</taxon>
        <taxon>Fungi incertae sedis</taxon>
        <taxon>Mucoromycota</taxon>
        <taxon>Glomeromycotina</taxon>
        <taxon>Glomeromycetes</taxon>
        <taxon>Glomerales</taxon>
        <taxon>Glomeraceae</taxon>
        <taxon>Rhizophagus</taxon>
    </lineage>
</organism>
<dbReference type="EMBL" id="BEXD01004365">
    <property type="protein sequence ID" value="GBC10221.1"/>
    <property type="molecule type" value="Genomic_DNA"/>
</dbReference>